<accession>A0A060NQJ9</accession>
<evidence type="ECO:0000256" key="10">
    <source>
        <dbReference type="SAM" id="SignalP"/>
    </source>
</evidence>
<keyword evidence="10" id="KW-0732">Signal</keyword>
<dbReference type="InterPro" id="IPR001851">
    <property type="entry name" value="ABC_transp_permease"/>
</dbReference>
<feature type="transmembrane region" description="Helical" evidence="9">
    <location>
        <begin position="340"/>
        <end position="358"/>
    </location>
</feature>
<protein>
    <submittedName>
        <fullName evidence="11">Branched-chain amino acid ABC-type transport system, permease components</fullName>
    </submittedName>
</protein>
<dbReference type="GO" id="GO:0005886">
    <property type="term" value="C:plasma membrane"/>
    <property type="evidence" value="ECO:0007669"/>
    <property type="project" value="UniProtKB-SubCell"/>
</dbReference>
<evidence type="ECO:0000256" key="4">
    <source>
        <dbReference type="ARBA" id="ARBA00022692"/>
    </source>
</evidence>
<dbReference type="Pfam" id="PF02653">
    <property type="entry name" value="BPD_transp_2"/>
    <property type="match status" value="1"/>
</dbReference>
<dbReference type="RefSeq" id="WP_045532393.1">
    <property type="nucleotide sequence ID" value="NZ_AP014568.1"/>
</dbReference>
<dbReference type="InterPro" id="IPR052157">
    <property type="entry name" value="BCAA_transport_permease"/>
</dbReference>
<evidence type="ECO:0000256" key="3">
    <source>
        <dbReference type="ARBA" id="ARBA00022475"/>
    </source>
</evidence>
<proteinExistence type="inferred from homology"/>
<keyword evidence="6 9" id="KW-1133">Transmembrane helix</keyword>
<feature type="transmembrane region" description="Helical" evidence="9">
    <location>
        <begin position="283"/>
        <end position="302"/>
    </location>
</feature>
<feature type="transmembrane region" description="Helical" evidence="9">
    <location>
        <begin position="392"/>
        <end position="410"/>
    </location>
</feature>
<name>A0A060NQJ9_9BURK</name>
<keyword evidence="3" id="KW-1003">Cell membrane</keyword>
<dbReference type="HOGENOM" id="CLU_027416_1_0_4"/>
<reference evidence="11 12" key="1">
    <citation type="journal article" date="2014" name="Nat. Commun.">
        <title>Physiological and genomic features of highly alkaliphilic hydrogen-utilizing Betaproteobacteria from a continental serpentinizing site.</title>
        <authorList>
            <person name="Suzuki S."/>
            <person name="Kuenen J.G."/>
            <person name="Schipper K."/>
            <person name="van der Velde S."/>
            <person name="Ishii S."/>
            <person name="Wu A."/>
            <person name="Sorokin D.Y."/>
            <person name="Tenney A."/>
            <person name="Meng X.Y."/>
            <person name="Morrill P.L."/>
            <person name="Kamagata Y."/>
            <person name="Muyzer G."/>
            <person name="Nealson K.H."/>
        </authorList>
    </citation>
    <scope>NUCLEOTIDE SEQUENCE [LARGE SCALE GENOMIC DNA]</scope>
    <source>
        <strain evidence="11 12">A1</strain>
    </source>
</reference>
<dbReference type="InterPro" id="IPR017779">
    <property type="entry name" value="ABC_UrtB_bac"/>
</dbReference>
<evidence type="ECO:0000313" key="11">
    <source>
        <dbReference type="EMBL" id="BAO81793.1"/>
    </source>
</evidence>
<evidence type="ECO:0000256" key="1">
    <source>
        <dbReference type="ARBA" id="ARBA00004651"/>
    </source>
</evidence>
<keyword evidence="2" id="KW-0813">Transport</keyword>
<keyword evidence="7 9" id="KW-0472">Membrane</keyword>
<dbReference type="EMBL" id="AP014568">
    <property type="protein sequence ID" value="BAO81793.1"/>
    <property type="molecule type" value="Genomic_DNA"/>
</dbReference>
<dbReference type="PANTHER" id="PTHR11795:SF447">
    <property type="entry name" value="ABC TRANSPORTER PERMEASE PROTEIN"/>
    <property type="match status" value="1"/>
</dbReference>
<sequence>MSGTPTPFAFRKHIGWCLLLLGALWSAAAHALSPEDAWALAEGDTATRIEALHRLALSDSQRAHDLIRALAREAVQVQGQQVLIADNGRWIDATTGAAVDGAGAVAVMLNNRLRNALEQSLAVLDLFDPDPMRQQAAAQRLRESQLTRPDPVLAAQIERALSPPYGQRLAAPARLVLEQAQAVVRLGSSDAPQRLAAAQVLAELGQPLVRNRLAEQLERESDPAVQQALRTAVAAIDRSLALAEVVRQVFAGISLGSILLLVALGLAITYGLLGVINMAHGELIMIGAYATFVVHALFQQFLPGWFEWYLLAALPIAFMASALVGALMERGVIRWLYGRPLETLLATWGLSLILIQLVRSTFGAQNVAVVSPQWMSGGIEVMSGLTLPWNRIFIIAFAAAVVIGVALFIGRTRMGLFVRGVTQNRSMAACMGVNTARIDTLAFAFGSGIAGLAGVAVSQVGNVAPDLGQQYIIDSFMVVVLGGVGQLAGTVYAALGVGVVNKFIEGWAGAVLAKIAVLVLIILIIQKRPQGLFALKGRSA</sequence>
<keyword evidence="12" id="KW-1185">Reference proteome</keyword>
<evidence type="ECO:0000256" key="5">
    <source>
        <dbReference type="ARBA" id="ARBA00022970"/>
    </source>
</evidence>
<dbReference type="GO" id="GO:0022857">
    <property type="term" value="F:transmembrane transporter activity"/>
    <property type="evidence" value="ECO:0007669"/>
    <property type="project" value="InterPro"/>
</dbReference>
<evidence type="ECO:0000256" key="9">
    <source>
        <dbReference type="SAM" id="Phobius"/>
    </source>
</evidence>
<comment type="similarity">
    <text evidence="8">Belongs to the binding-protein-dependent transport system permease family. LivHM subfamily.</text>
</comment>
<dbReference type="OrthoDB" id="9807115at2"/>
<feature type="signal peptide" evidence="10">
    <location>
        <begin position="1"/>
        <end position="31"/>
    </location>
</feature>
<dbReference type="KEGG" id="cbaa:SRAA_1939"/>
<evidence type="ECO:0000256" key="2">
    <source>
        <dbReference type="ARBA" id="ARBA00022448"/>
    </source>
</evidence>
<organism evidence="11 12">
    <name type="scientific">Serpentinimonas raichei</name>
    <dbReference type="NCBI Taxonomy" id="1458425"/>
    <lineage>
        <taxon>Bacteria</taxon>
        <taxon>Pseudomonadati</taxon>
        <taxon>Pseudomonadota</taxon>
        <taxon>Betaproteobacteria</taxon>
        <taxon>Burkholderiales</taxon>
        <taxon>Comamonadaceae</taxon>
        <taxon>Serpentinimonas</taxon>
    </lineage>
</organism>
<feature type="chain" id="PRO_5001584787" evidence="10">
    <location>
        <begin position="32"/>
        <end position="540"/>
    </location>
</feature>
<feature type="transmembrane region" description="Helical" evidence="9">
    <location>
        <begin position="249"/>
        <end position="276"/>
    </location>
</feature>
<dbReference type="STRING" id="1458425.SRAA_1939"/>
<keyword evidence="4 9" id="KW-0812">Transmembrane</keyword>
<evidence type="ECO:0000256" key="7">
    <source>
        <dbReference type="ARBA" id="ARBA00023136"/>
    </source>
</evidence>
<feature type="transmembrane region" description="Helical" evidence="9">
    <location>
        <begin position="506"/>
        <end position="525"/>
    </location>
</feature>
<feature type="transmembrane region" description="Helical" evidence="9">
    <location>
        <begin position="308"/>
        <end position="328"/>
    </location>
</feature>
<feature type="transmembrane region" description="Helical" evidence="9">
    <location>
        <begin position="476"/>
        <end position="500"/>
    </location>
</feature>
<dbReference type="GO" id="GO:0006865">
    <property type="term" value="P:amino acid transport"/>
    <property type="evidence" value="ECO:0007669"/>
    <property type="project" value="UniProtKB-KW"/>
</dbReference>
<dbReference type="NCBIfam" id="TIGR03409">
    <property type="entry name" value="urea_trans_UrtB"/>
    <property type="match status" value="1"/>
</dbReference>
<evidence type="ECO:0000313" key="12">
    <source>
        <dbReference type="Proteomes" id="UP000067461"/>
    </source>
</evidence>
<gene>
    <name evidence="11" type="ORF">SRAA_1939</name>
</gene>
<dbReference type="Proteomes" id="UP000067461">
    <property type="component" value="Chromosome"/>
</dbReference>
<keyword evidence="5" id="KW-0029">Amino-acid transport</keyword>
<evidence type="ECO:0000256" key="8">
    <source>
        <dbReference type="ARBA" id="ARBA00037998"/>
    </source>
</evidence>
<dbReference type="AlphaFoldDB" id="A0A060NQJ9"/>
<comment type="subcellular location">
    <subcellularLocation>
        <location evidence="1">Cell membrane</location>
        <topology evidence="1">Multi-pass membrane protein</topology>
    </subcellularLocation>
</comment>
<evidence type="ECO:0000256" key="6">
    <source>
        <dbReference type="ARBA" id="ARBA00022989"/>
    </source>
</evidence>
<dbReference type="PANTHER" id="PTHR11795">
    <property type="entry name" value="BRANCHED-CHAIN AMINO ACID TRANSPORT SYSTEM PERMEASE PROTEIN LIVH"/>
    <property type="match status" value="1"/>
</dbReference>
<dbReference type="CDD" id="cd06582">
    <property type="entry name" value="TM_PBP1_LivH_like"/>
    <property type="match status" value="1"/>
</dbReference>